<evidence type="ECO:0000313" key="3">
    <source>
        <dbReference type="EMBL" id="GFO46232.1"/>
    </source>
</evidence>
<reference evidence="3 4" key="1">
    <citation type="journal article" date="2021" name="Elife">
        <title>Chloroplast acquisition without the gene transfer in kleptoplastic sea slugs, Plakobranchus ocellatus.</title>
        <authorList>
            <person name="Maeda T."/>
            <person name="Takahashi S."/>
            <person name="Yoshida T."/>
            <person name="Shimamura S."/>
            <person name="Takaki Y."/>
            <person name="Nagai Y."/>
            <person name="Toyoda A."/>
            <person name="Suzuki Y."/>
            <person name="Arimoto A."/>
            <person name="Ishii H."/>
            <person name="Satoh N."/>
            <person name="Nishiyama T."/>
            <person name="Hasebe M."/>
            <person name="Maruyama T."/>
            <person name="Minagawa J."/>
            <person name="Obokata J."/>
            <person name="Shigenobu S."/>
        </authorList>
    </citation>
    <scope>NUCLEOTIDE SEQUENCE [LARGE SCALE GENOMIC DNA]</scope>
</reference>
<accession>A0AAV4DPF2</accession>
<dbReference type="EC" id="1.15.1.1" evidence="1"/>
<dbReference type="SUPFAM" id="SSF49329">
    <property type="entry name" value="Cu,Zn superoxide dismutase-like"/>
    <property type="match status" value="1"/>
</dbReference>
<sequence length="116" mass="11654">MGTVTGLTPGPHGLSIYELGDYSSGWYHSDTVQGNITALPLGQLGNIVAGADGKANVHITNAQIPLSGENSVIGRGLVVHDKADDLGQGGDEESLTSGNAGARLACGVIGLAKSTK</sequence>
<name>A0AAV4DPF2_9GAST</name>
<dbReference type="EMBL" id="BLXT01008173">
    <property type="protein sequence ID" value="GFO46232.1"/>
    <property type="molecule type" value="Genomic_DNA"/>
</dbReference>
<comment type="cofactor">
    <cofactor evidence="1">
        <name>Cu cation</name>
        <dbReference type="ChEBI" id="CHEBI:23378"/>
    </cofactor>
    <text evidence="1">Binds 1 copper ion per subunit.</text>
</comment>
<dbReference type="PANTHER" id="PTHR10003">
    <property type="entry name" value="SUPEROXIDE DISMUTASE CU-ZN -RELATED"/>
    <property type="match status" value="1"/>
</dbReference>
<keyword evidence="1" id="KW-0560">Oxidoreductase</keyword>
<dbReference type="GO" id="GO:0004784">
    <property type="term" value="F:superoxide dismutase activity"/>
    <property type="evidence" value="ECO:0007669"/>
    <property type="project" value="UniProtKB-EC"/>
</dbReference>
<evidence type="ECO:0000259" key="2">
    <source>
        <dbReference type="Pfam" id="PF00080"/>
    </source>
</evidence>
<dbReference type="InterPro" id="IPR018152">
    <property type="entry name" value="SOD_Cu/Zn_BS"/>
</dbReference>
<evidence type="ECO:0000313" key="4">
    <source>
        <dbReference type="Proteomes" id="UP000735302"/>
    </source>
</evidence>
<feature type="domain" description="Superoxide dismutase copper/zinc binding" evidence="2">
    <location>
        <begin position="2"/>
        <end position="109"/>
    </location>
</feature>
<comment type="caution">
    <text evidence="3">The sequence shown here is derived from an EMBL/GenBank/DDBJ whole genome shotgun (WGS) entry which is preliminary data.</text>
</comment>
<dbReference type="PROSITE" id="PS00332">
    <property type="entry name" value="SOD_CU_ZN_2"/>
    <property type="match status" value="1"/>
</dbReference>
<comment type="cofactor">
    <cofactor evidence="1">
        <name>Zn(2+)</name>
        <dbReference type="ChEBI" id="CHEBI:29105"/>
    </cofactor>
    <text evidence="1">Binds 1 zinc ion per subunit.</text>
</comment>
<evidence type="ECO:0000256" key="1">
    <source>
        <dbReference type="RuleBase" id="RU000393"/>
    </source>
</evidence>
<dbReference type="Proteomes" id="UP000735302">
    <property type="component" value="Unassembled WGS sequence"/>
</dbReference>
<dbReference type="GO" id="GO:0005507">
    <property type="term" value="F:copper ion binding"/>
    <property type="evidence" value="ECO:0007669"/>
    <property type="project" value="InterPro"/>
</dbReference>
<organism evidence="3 4">
    <name type="scientific">Plakobranchus ocellatus</name>
    <dbReference type="NCBI Taxonomy" id="259542"/>
    <lineage>
        <taxon>Eukaryota</taxon>
        <taxon>Metazoa</taxon>
        <taxon>Spiralia</taxon>
        <taxon>Lophotrochozoa</taxon>
        <taxon>Mollusca</taxon>
        <taxon>Gastropoda</taxon>
        <taxon>Heterobranchia</taxon>
        <taxon>Euthyneura</taxon>
        <taxon>Panpulmonata</taxon>
        <taxon>Sacoglossa</taxon>
        <taxon>Placobranchoidea</taxon>
        <taxon>Plakobranchidae</taxon>
        <taxon>Plakobranchus</taxon>
    </lineage>
</organism>
<dbReference type="AlphaFoldDB" id="A0AAV4DPF2"/>
<keyword evidence="1" id="KW-0479">Metal-binding</keyword>
<comment type="similarity">
    <text evidence="1">Belongs to the Cu-Zn superoxide dismutase family.</text>
</comment>
<gene>
    <name evidence="3" type="ORF">PoB_007273700</name>
</gene>
<keyword evidence="1" id="KW-0862">Zinc</keyword>
<dbReference type="InterPro" id="IPR036423">
    <property type="entry name" value="SOD-like_Cu/Zn_dom_sf"/>
</dbReference>
<dbReference type="PRINTS" id="PR00068">
    <property type="entry name" value="CUZNDISMTASE"/>
</dbReference>
<dbReference type="InterPro" id="IPR001424">
    <property type="entry name" value="SOD_Cu_Zn_dom"/>
</dbReference>
<comment type="function">
    <text evidence="1">Destroys radicals which are normally produced within the cells and which are toxic to biological systems.</text>
</comment>
<comment type="catalytic activity">
    <reaction evidence="1">
        <text>2 superoxide + 2 H(+) = H2O2 + O2</text>
        <dbReference type="Rhea" id="RHEA:20696"/>
        <dbReference type="ChEBI" id="CHEBI:15378"/>
        <dbReference type="ChEBI" id="CHEBI:15379"/>
        <dbReference type="ChEBI" id="CHEBI:16240"/>
        <dbReference type="ChEBI" id="CHEBI:18421"/>
        <dbReference type="EC" id="1.15.1.1"/>
    </reaction>
</comment>
<keyword evidence="1" id="KW-0186">Copper</keyword>
<protein>
    <recommendedName>
        <fullName evidence="1">Superoxide dismutase [Cu-Zn]</fullName>
        <ecNumber evidence="1">1.15.1.1</ecNumber>
    </recommendedName>
</protein>
<keyword evidence="4" id="KW-1185">Reference proteome</keyword>
<dbReference type="Pfam" id="PF00080">
    <property type="entry name" value="Sod_Cu"/>
    <property type="match status" value="1"/>
</dbReference>
<proteinExistence type="inferred from homology"/>
<dbReference type="InterPro" id="IPR024134">
    <property type="entry name" value="SOD_Cu/Zn_/chaperone"/>
</dbReference>
<dbReference type="Gene3D" id="2.60.40.200">
    <property type="entry name" value="Superoxide dismutase, copper/zinc binding domain"/>
    <property type="match status" value="1"/>
</dbReference>